<sequence length="125" mass="13200">SQREILGPSQGEEGGVLQSSRLSRPLCPAEIRAPITPSIAQTPPPTHIGAPIWLGEHRSPHLRSGPLLGPHCAGREPPISAATLGAGDMNSRTSGGAQGYSLVGFATQAHPWTLWLQQSNFPRTL</sequence>
<dbReference type="Ensembl" id="ENSCSRT00000027251.1">
    <property type="protein sequence ID" value="ENSCSRP00000026158.1"/>
    <property type="gene ID" value="ENSCSRG00000019490.1"/>
</dbReference>
<proteinExistence type="predicted"/>
<accession>A0A8C3T9V1</accession>
<keyword evidence="3" id="KW-1185">Reference proteome</keyword>
<evidence type="ECO:0000256" key="1">
    <source>
        <dbReference type="SAM" id="MobiDB-lite"/>
    </source>
</evidence>
<feature type="region of interest" description="Disordered" evidence="1">
    <location>
        <begin position="1"/>
        <end position="22"/>
    </location>
</feature>
<name>A0A8C3T9V1_CHESE</name>
<organism evidence="2 3">
    <name type="scientific">Chelydra serpentina</name>
    <name type="common">Snapping turtle</name>
    <name type="synonym">Testudo serpentina</name>
    <dbReference type="NCBI Taxonomy" id="8475"/>
    <lineage>
        <taxon>Eukaryota</taxon>
        <taxon>Metazoa</taxon>
        <taxon>Chordata</taxon>
        <taxon>Craniata</taxon>
        <taxon>Vertebrata</taxon>
        <taxon>Euteleostomi</taxon>
        <taxon>Archelosauria</taxon>
        <taxon>Testudinata</taxon>
        <taxon>Testudines</taxon>
        <taxon>Cryptodira</taxon>
        <taxon>Durocryptodira</taxon>
        <taxon>Americhelydia</taxon>
        <taxon>Chelydroidea</taxon>
        <taxon>Chelydridae</taxon>
        <taxon>Chelydra</taxon>
    </lineage>
</organism>
<evidence type="ECO:0000313" key="3">
    <source>
        <dbReference type="Proteomes" id="UP000694403"/>
    </source>
</evidence>
<evidence type="ECO:0000313" key="2">
    <source>
        <dbReference type="Ensembl" id="ENSCSRP00000026158.1"/>
    </source>
</evidence>
<dbReference type="Proteomes" id="UP000694403">
    <property type="component" value="Unplaced"/>
</dbReference>
<protein>
    <submittedName>
        <fullName evidence="2">Uncharacterized protein</fullName>
    </submittedName>
</protein>
<dbReference type="AlphaFoldDB" id="A0A8C3T9V1"/>
<feature type="region of interest" description="Disordered" evidence="1">
    <location>
        <begin position="64"/>
        <end position="87"/>
    </location>
</feature>
<reference evidence="2" key="1">
    <citation type="submission" date="2025-08" db="UniProtKB">
        <authorList>
            <consortium name="Ensembl"/>
        </authorList>
    </citation>
    <scope>IDENTIFICATION</scope>
</reference>
<reference evidence="2" key="2">
    <citation type="submission" date="2025-09" db="UniProtKB">
        <authorList>
            <consortium name="Ensembl"/>
        </authorList>
    </citation>
    <scope>IDENTIFICATION</scope>
</reference>